<feature type="domain" description="Disease resistance R13L4/SHOC-2-like LRR" evidence="3">
    <location>
        <begin position="224"/>
        <end position="355"/>
    </location>
</feature>
<dbReference type="GeneID" id="8849993"/>
<dbReference type="InterPro" id="IPR055414">
    <property type="entry name" value="LRR_R13L4/SHOC2-like"/>
</dbReference>
<dbReference type="Gene3D" id="3.80.10.10">
    <property type="entry name" value="Ribonuclease Inhibitor"/>
    <property type="match status" value="3"/>
</dbReference>
<evidence type="ECO:0000256" key="1">
    <source>
        <dbReference type="ARBA" id="ARBA00022614"/>
    </source>
</evidence>
<protein>
    <submittedName>
        <fullName evidence="4">Predicted protein</fullName>
    </submittedName>
</protein>
<dbReference type="RefSeq" id="XP_002682067.1">
    <property type="nucleotide sequence ID" value="XM_002682021.1"/>
</dbReference>
<dbReference type="OrthoDB" id="1394818at2759"/>
<dbReference type="Pfam" id="PF23598">
    <property type="entry name" value="LRR_14"/>
    <property type="match status" value="1"/>
</dbReference>
<dbReference type="PANTHER" id="PTHR48051:SF1">
    <property type="entry name" value="RAS SUPPRESSOR PROTEIN 1"/>
    <property type="match status" value="1"/>
</dbReference>
<dbReference type="InterPro" id="IPR001611">
    <property type="entry name" value="Leu-rich_rpt"/>
</dbReference>
<evidence type="ECO:0000313" key="4">
    <source>
        <dbReference type="EMBL" id="EFC49323.1"/>
    </source>
</evidence>
<reference evidence="4 5" key="1">
    <citation type="journal article" date="2010" name="Cell">
        <title>The genome of Naegleria gruberi illuminates early eukaryotic versatility.</title>
        <authorList>
            <person name="Fritz-Laylin L.K."/>
            <person name="Prochnik S.E."/>
            <person name="Ginger M.L."/>
            <person name="Dacks J.B."/>
            <person name="Carpenter M.L."/>
            <person name="Field M.C."/>
            <person name="Kuo A."/>
            <person name="Paredez A."/>
            <person name="Chapman J."/>
            <person name="Pham J."/>
            <person name="Shu S."/>
            <person name="Neupane R."/>
            <person name="Cipriano M."/>
            <person name="Mancuso J."/>
            <person name="Tu H."/>
            <person name="Salamov A."/>
            <person name="Lindquist E."/>
            <person name="Shapiro H."/>
            <person name="Lucas S."/>
            <person name="Grigoriev I.V."/>
            <person name="Cande W.Z."/>
            <person name="Fulton C."/>
            <person name="Rokhsar D.S."/>
            <person name="Dawson S.C."/>
        </authorList>
    </citation>
    <scope>NUCLEOTIDE SEQUENCE [LARGE SCALE GENOMIC DNA]</scope>
    <source>
        <strain evidence="4 5">NEG-M</strain>
    </source>
</reference>
<dbReference type="PANTHER" id="PTHR48051">
    <property type="match status" value="1"/>
</dbReference>
<sequence length="427" mass="48070">MKRLKTQRSDQSYEIFSDDICCEIISYIDDSKFLMQTCSFISKQWLNIILNYSKFLLEFKKKLTNKMESLLKRSQFLDCIVGVHVETFGSKDCSRYCGIFAKMSQLTKLDISGLKIGEDGIKAISQLKQLKSLYLYADVDSNALNGVFEMTQLTELDINRKQCHRWNGGFKKLKQLTNLKKLCAVGCCIDYEDVFQSISQLDQLTELHIASNSLYSDGAKLIGKLKNLTILDISYCGVCIPHNEGLESISELINLTYLDCANNGLRSIGPISKLENLTFLRVSLNRISSLDESIVKLKKLTNLDVGYNSISDQSAEVFSSMKQLTSLFIQENNIGDKSAKSISEISQLKNLCIDSNIVSDKGAKSISTMENLTELDIRNNDIGDDGAKSLTRLTKLKTLRIAQNNISEEGMMTLKKLKYSTNVVIHF</sequence>
<dbReference type="eggNOG" id="KOG0619">
    <property type="taxonomic scope" value="Eukaryota"/>
</dbReference>
<dbReference type="Proteomes" id="UP000006671">
    <property type="component" value="Unassembled WGS sequence"/>
</dbReference>
<dbReference type="InParanoid" id="D2V1J9"/>
<keyword evidence="5" id="KW-1185">Reference proteome</keyword>
<evidence type="ECO:0000313" key="5">
    <source>
        <dbReference type="Proteomes" id="UP000006671"/>
    </source>
</evidence>
<dbReference type="GO" id="GO:0005737">
    <property type="term" value="C:cytoplasm"/>
    <property type="evidence" value="ECO:0007669"/>
    <property type="project" value="TreeGrafter"/>
</dbReference>
<proteinExistence type="predicted"/>
<dbReference type="InterPro" id="IPR050216">
    <property type="entry name" value="LRR_domain-containing"/>
</dbReference>
<dbReference type="PROSITE" id="PS51450">
    <property type="entry name" value="LRR"/>
    <property type="match status" value="1"/>
</dbReference>
<accession>D2V1J9</accession>
<dbReference type="EMBL" id="GG738848">
    <property type="protein sequence ID" value="EFC49323.1"/>
    <property type="molecule type" value="Genomic_DNA"/>
</dbReference>
<gene>
    <name evidence="4" type="ORF">NAEGRDRAFT_62606</name>
</gene>
<dbReference type="SMART" id="SM00368">
    <property type="entry name" value="LRR_RI"/>
    <property type="match status" value="5"/>
</dbReference>
<organism evidence="5">
    <name type="scientific">Naegleria gruberi</name>
    <name type="common">Amoeba</name>
    <dbReference type="NCBI Taxonomy" id="5762"/>
    <lineage>
        <taxon>Eukaryota</taxon>
        <taxon>Discoba</taxon>
        <taxon>Heterolobosea</taxon>
        <taxon>Tetramitia</taxon>
        <taxon>Eutetramitia</taxon>
        <taxon>Vahlkampfiidae</taxon>
        <taxon>Naegleria</taxon>
    </lineage>
</organism>
<keyword evidence="2" id="KW-0677">Repeat</keyword>
<name>D2V1J9_NAEGR</name>
<evidence type="ECO:0000256" key="2">
    <source>
        <dbReference type="ARBA" id="ARBA00022737"/>
    </source>
</evidence>
<dbReference type="Pfam" id="PF13516">
    <property type="entry name" value="LRR_6"/>
    <property type="match status" value="2"/>
</dbReference>
<dbReference type="VEuPathDB" id="AmoebaDB:NAEGRDRAFT_62606"/>
<keyword evidence="1" id="KW-0433">Leucine-rich repeat</keyword>
<dbReference type="SMART" id="SM00365">
    <property type="entry name" value="LRR_SD22"/>
    <property type="match status" value="8"/>
</dbReference>
<dbReference type="AlphaFoldDB" id="D2V1J9"/>
<evidence type="ECO:0000259" key="3">
    <source>
        <dbReference type="Pfam" id="PF23598"/>
    </source>
</evidence>
<dbReference type="SUPFAM" id="SSF52047">
    <property type="entry name" value="RNI-like"/>
    <property type="match status" value="1"/>
</dbReference>
<dbReference type="STRING" id="5762.D2V1J9"/>
<dbReference type="InterPro" id="IPR032675">
    <property type="entry name" value="LRR_dom_sf"/>
</dbReference>
<dbReference type="KEGG" id="ngr:NAEGRDRAFT_62606"/>